<feature type="non-terminal residue" evidence="1">
    <location>
        <position position="168"/>
    </location>
</feature>
<keyword evidence="2" id="KW-1185">Reference proteome</keyword>
<protein>
    <recommendedName>
        <fullName evidence="3">F-box domain-containing protein</fullName>
    </recommendedName>
</protein>
<comment type="caution">
    <text evidence="1">The sequence shown here is derived from an EMBL/GenBank/DDBJ whole genome shotgun (WGS) entry which is preliminary data.</text>
</comment>
<evidence type="ECO:0008006" key="3">
    <source>
        <dbReference type="Google" id="ProtNLM"/>
    </source>
</evidence>
<proteinExistence type="predicted"/>
<dbReference type="AlphaFoldDB" id="A0AAD7FXP7"/>
<organism evidence="1 2">
    <name type="scientific">Roridomyces roridus</name>
    <dbReference type="NCBI Taxonomy" id="1738132"/>
    <lineage>
        <taxon>Eukaryota</taxon>
        <taxon>Fungi</taxon>
        <taxon>Dikarya</taxon>
        <taxon>Basidiomycota</taxon>
        <taxon>Agaricomycotina</taxon>
        <taxon>Agaricomycetes</taxon>
        <taxon>Agaricomycetidae</taxon>
        <taxon>Agaricales</taxon>
        <taxon>Marasmiineae</taxon>
        <taxon>Mycenaceae</taxon>
        <taxon>Roridomyces</taxon>
    </lineage>
</organism>
<dbReference type="Proteomes" id="UP001221142">
    <property type="component" value="Unassembled WGS sequence"/>
</dbReference>
<accession>A0AAD7FXP7</accession>
<gene>
    <name evidence="1" type="ORF">FB45DRAFT_784736</name>
</gene>
<evidence type="ECO:0000313" key="1">
    <source>
        <dbReference type="EMBL" id="KAJ7644749.1"/>
    </source>
</evidence>
<evidence type="ECO:0000313" key="2">
    <source>
        <dbReference type="Proteomes" id="UP001221142"/>
    </source>
</evidence>
<sequence length="168" mass="19172">MSSHCERVPNELWLDIFQLLPRSSIKHIYATDRKFANASRALLFRHLVFHPYLIRHASWDPGLALPASPLLQIELERLEFWSSDEIALLVRECTVAPRSREETEAEPVPLEDADSPHILMTLFLDRLGKFTGLKKLFASKVKFTQVGLATLCQLPLLTEVGIHRCDTV</sequence>
<reference evidence="1" key="1">
    <citation type="submission" date="2023-03" db="EMBL/GenBank/DDBJ databases">
        <title>Massive genome expansion in bonnet fungi (Mycena s.s.) driven by repeated elements and novel gene families across ecological guilds.</title>
        <authorList>
            <consortium name="Lawrence Berkeley National Laboratory"/>
            <person name="Harder C.B."/>
            <person name="Miyauchi S."/>
            <person name="Viragh M."/>
            <person name="Kuo A."/>
            <person name="Thoen E."/>
            <person name="Andreopoulos B."/>
            <person name="Lu D."/>
            <person name="Skrede I."/>
            <person name="Drula E."/>
            <person name="Henrissat B."/>
            <person name="Morin E."/>
            <person name="Kohler A."/>
            <person name="Barry K."/>
            <person name="LaButti K."/>
            <person name="Morin E."/>
            <person name="Salamov A."/>
            <person name="Lipzen A."/>
            <person name="Mereny Z."/>
            <person name="Hegedus B."/>
            <person name="Baldrian P."/>
            <person name="Stursova M."/>
            <person name="Weitz H."/>
            <person name="Taylor A."/>
            <person name="Grigoriev I.V."/>
            <person name="Nagy L.G."/>
            <person name="Martin F."/>
            <person name="Kauserud H."/>
        </authorList>
    </citation>
    <scope>NUCLEOTIDE SEQUENCE</scope>
    <source>
        <strain evidence="1">9284</strain>
    </source>
</reference>
<dbReference type="EMBL" id="JARKIF010000003">
    <property type="protein sequence ID" value="KAJ7644749.1"/>
    <property type="molecule type" value="Genomic_DNA"/>
</dbReference>
<name>A0AAD7FXP7_9AGAR</name>